<dbReference type="eggNOG" id="COG1011">
    <property type="taxonomic scope" value="Bacteria"/>
</dbReference>
<dbReference type="SMR" id="Q9KRJ5"/>
<organism evidence="1 2">
    <name type="scientific">Vibrio cholerae serotype O1 (strain ATCC 39315 / El Tor Inaba N16961)</name>
    <dbReference type="NCBI Taxonomy" id="243277"/>
    <lineage>
        <taxon>Bacteria</taxon>
        <taxon>Pseudomonadati</taxon>
        <taxon>Pseudomonadota</taxon>
        <taxon>Gammaproteobacteria</taxon>
        <taxon>Vibrionales</taxon>
        <taxon>Vibrionaceae</taxon>
        <taxon>Vibrio</taxon>
    </lineage>
</organism>
<evidence type="ECO:0000313" key="1">
    <source>
        <dbReference type="EMBL" id="AAF94796.1"/>
    </source>
</evidence>
<dbReference type="SFLD" id="SFLDS00003">
    <property type="entry name" value="Haloacid_Dehalogenase"/>
    <property type="match status" value="1"/>
</dbReference>
<sequence length="209" mass="23579">MMAIRNVVFDVGNVIVKWAPQDIAQLTFGEGEESAFMATAVFKSEFWRDLNKGKYTEAEVKRALHQQLGLSSDTLEQLFFHIKNTQVLLPGTLQLMDDLLKAGYRLYALTDNVNEIVAYLKKQYGFWPKFTGAVVSSECGLLKPDPAIYQHLADSQRILPQESVFMDDMPANVEGARQQGFHAIQFVDAHQARVQLAQMGLHFKGQHFG</sequence>
<dbReference type="InterPro" id="IPR036412">
    <property type="entry name" value="HAD-like_sf"/>
</dbReference>
<dbReference type="PRINTS" id="PR00413">
    <property type="entry name" value="HADHALOGNASE"/>
</dbReference>
<dbReference type="InterPro" id="IPR006439">
    <property type="entry name" value="HAD-SF_hydro_IA"/>
</dbReference>
<dbReference type="PATRIC" id="fig|243277.26.peg.1573"/>
<dbReference type="Pfam" id="PF00702">
    <property type="entry name" value="Hydrolase"/>
    <property type="match status" value="1"/>
</dbReference>
<dbReference type="CDD" id="cd02603">
    <property type="entry name" value="HAD_sEH-N_like"/>
    <property type="match status" value="1"/>
</dbReference>
<dbReference type="EMBL" id="AE003852">
    <property type="protein sequence ID" value="AAF94796.1"/>
    <property type="molecule type" value="Genomic_DNA"/>
</dbReference>
<dbReference type="KEGG" id="vch:VC_1645"/>
<reference evidence="1 2" key="1">
    <citation type="journal article" date="2000" name="Nature">
        <title>DNA sequence of both chromosomes of the cholera pathogen Vibrio cholerae.</title>
        <authorList>
            <person name="Heidelberg J.F."/>
            <person name="Eisen J.A."/>
            <person name="Nelson W.C."/>
            <person name="Clayton R.A."/>
            <person name="Gwinn M.L."/>
            <person name="Dodson R.J."/>
            <person name="Haft D.H."/>
            <person name="Hickey E.K."/>
            <person name="Peterson J.D."/>
            <person name="Umayam L.A."/>
            <person name="Gill S.R."/>
            <person name="Nelson K.E."/>
            <person name="Read T.D."/>
            <person name="Tettelin H."/>
            <person name="Richardson D."/>
            <person name="Ermolaeva M.D."/>
            <person name="Vamathevan J."/>
            <person name="Bass S."/>
            <person name="Qin H."/>
            <person name="Dragoi I."/>
            <person name="Sellers P."/>
            <person name="McDonald L."/>
            <person name="Utterback T."/>
            <person name="Fleishmann R.D."/>
            <person name="Nierman W.C."/>
            <person name="White O."/>
            <person name="Salzberg S.L."/>
            <person name="Smith H.O."/>
            <person name="Colwell R.R."/>
            <person name="Mekalanos J.J."/>
            <person name="Venter J.C."/>
            <person name="Fraser C.M."/>
        </authorList>
    </citation>
    <scope>NUCLEOTIDE SEQUENCE [LARGE SCALE GENOMIC DNA]</scope>
    <source>
        <strain evidence="2">ATCC 39315 / El Tor Inaba N16961</strain>
    </source>
</reference>
<keyword evidence="2" id="KW-1185">Reference proteome</keyword>
<accession>Q9KRJ5</accession>
<dbReference type="InterPro" id="IPR023198">
    <property type="entry name" value="PGP-like_dom2"/>
</dbReference>
<dbReference type="PANTHER" id="PTHR43611">
    <property type="entry name" value="ALPHA-D-GLUCOSE 1-PHOSPHATE PHOSPHATASE"/>
    <property type="match status" value="1"/>
</dbReference>
<gene>
    <name evidence="1" type="ordered locus">VC_1645</name>
</gene>
<dbReference type="EnsemblBacteria" id="AAF94796">
    <property type="protein sequence ID" value="AAF94796"/>
    <property type="gene ID" value="VC_1645"/>
</dbReference>
<dbReference type="NCBIfam" id="TIGR01509">
    <property type="entry name" value="HAD-SF-IA-v3"/>
    <property type="match status" value="1"/>
</dbReference>
<proteinExistence type="predicted"/>
<dbReference type="STRING" id="243277.VC_1645"/>
<dbReference type="GO" id="GO:0008877">
    <property type="term" value="F:glucose-1-phosphatase activity"/>
    <property type="evidence" value="ECO:0000318"/>
    <property type="project" value="GO_Central"/>
</dbReference>
<name>Q9KRJ5_VIBCH</name>
<protein>
    <recommendedName>
        <fullName evidence="3">HAD superfamily hydrolase</fullName>
    </recommendedName>
</protein>
<dbReference type="AlphaFoldDB" id="Q9KRJ5"/>
<dbReference type="Gene3D" id="1.10.150.240">
    <property type="entry name" value="Putative phosphatase, domain 2"/>
    <property type="match status" value="1"/>
</dbReference>
<evidence type="ECO:0000313" key="2">
    <source>
        <dbReference type="Proteomes" id="UP000000584"/>
    </source>
</evidence>
<dbReference type="InterPro" id="IPR023214">
    <property type="entry name" value="HAD_sf"/>
</dbReference>
<dbReference type="HOGENOM" id="CLU_045011_9_1_6"/>
<dbReference type="PIR" id="H82174">
    <property type="entry name" value="H82174"/>
</dbReference>
<evidence type="ECO:0008006" key="3">
    <source>
        <dbReference type="Google" id="ProtNLM"/>
    </source>
</evidence>
<dbReference type="Proteomes" id="UP000000584">
    <property type="component" value="Chromosome I"/>
</dbReference>
<dbReference type="PANTHER" id="PTHR43611:SF3">
    <property type="entry name" value="FLAVIN MONONUCLEOTIDE HYDROLASE 1, CHLOROPLATIC"/>
    <property type="match status" value="1"/>
</dbReference>
<dbReference type="Gene3D" id="3.40.50.1000">
    <property type="entry name" value="HAD superfamily/HAD-like"/>
    <property type="match status" value="1"/>
</dbReference>
<dbReference type="SFLD" id="SFLDG01129">
    <property type="entry name" value="C1.5:_HAD__Beta-PGM__Phosphata"/>
    <property type="match status" value="1"/>
</dbReference>
<dbReference type="SUPFAM" id="SSF56784">
    <property type="entry name" value="HAD-like"/>
    <property type="match status" value="1"/>
</dbReference>